<organism evidence="1">
    <name type="scientific">Anguilla anguilla</name>
    <name type="common">European freshwater eel</name>
    <name type="synonym">Muraena anguilla</name>
    <dbReference type="NCBI Taxonomy" id="7936"/>
    <lineage>
        <taxon>Eukaryota</taxon>
        <taxon>Metazoa</taxon>
        <taxon>Chordata</taxon>
        <taxon>Craniata</taxon>
        <taxon>Vertebrata</taxon>
        <taxon>Euteleostomi</taxon>
        <taxon>Actinopterygii</taxon>
        <taxon>Neopterygii</taxon>
        <taxon>Teleostei</taxon>
        <taxon>Anguilliformes</taxon>
        <taxon>Anguillidae</taxon>
        <taxon>Anguilla</taxon>
    </lineage>
</organism>
<sequence>MTYPHLLLFGGCRGTKGFFGLNKETPYQPLRYQQAVRNIC</sequence>
<accession>A0A0E9THU5</accession>
<reference evidence="1" key="2">
    <citation type="journal article" date="2015" name="Fish Shellfish Immunol.">
        <title>Early steps in the European eel (Anguilla anguilla)-Vibrio vulnificus interaction in the gills: Role of the RtxA13 toxin.</title>
        <authorList>
            <person name="Callol A."/>
            <person name="Pajuelo D."/>
            <person name="Ebbesson L."/>
            <person name="Teles M."/>
            <person name="MacKenzie S."/>
            <person name="Amaro C."/>
        </authorList>
    </citation>
    <scope>NUCLEOTIDE SEQUENCE</scope>
</reference>
<proteinExistence type="predicted"/>
<evidence type="ECO:0000313" key="1">
    <source>
        <dbReference type="EMBL" id="JAH53229.1"/>
    </source>
</evidence>
<dbReference type="AlphaFoldDB" id="A0A0E9THU5"/>
<name>A0A0E9THU5_ANGAN</name>
<reference evidence="1" key="1">
    <citation type="submission" date="2014-11" db="EMBL/GenBank/DDBJ databases">
        <authorList>
            <person name="Amaro Gonzalez C."/>
        </authorList>
    </citation>
    <scope>NUCLEOTIDE SEQUENCE</scope>
</reference>
<dbReference type="EMBL" id="GBXM01055348">
    <property type="protein sequence ID" value="JAH53229.1"/>
    <property type="molecule type" value="Transcribed_RNA"/>
</dbReference>
<protein>
    <submittedName>
        <fullName evidence="1">Uncharacterized protein</fullName>
    </submittedName>
</protein>